<dbReference type="Proteomes" id="UP000599391">
    <property type="component" value="Unassembled WGS sequence"/>
</dbReference>
<comment type="caution">
    <text evidence="5">The sequence shown here is derived from an EMBL/GenBank/DDBJ whole genome shotgun (WGS) entry which is preliminary data.</text>
</comment>
<keyword evidence="2" id="KW-0560">Oxidoreductase</keyword>
<name>A0A8J7L2I6_9CYAN</name>
<dbReference type="InterPro" id="IPR042098">
    <property type="entry name" value="TauD-like_sf"/>
</dbReference>
<accession>A0A8J7L2I6</accession>
<proteinExistence type="predicted"/>
<reference evidence="5 6" key="1">
    <citation type="journal article" date="2021" name="Int. J. Syst. Evol. Microbiol.">
        <title>Amazonocrinis nigriterrae gen. nov., sp. nov., Atlanticothrix silvestris gen. nov., sp. nov. and Dendronalium phyllosphericum gen. nov., sp. nov., nostocacean cyanobacteria from Brazilian environments.</title>
        <authorList>
            <person name="Alvarenga D.O."/>
            <person name="Andreote A.P.D."/>
            <person name="Branco L.H.Z."/>
            <person name="Delbaje E."/>
            <person name="Cruz R.B."/>
            <person name="Varani A.M."/>
            <person name="Fiore M.F."/>
        </authorList>
    </citation>
    <scope>NUCLEOTIDE SEQUENCE [LARGE SCALE GENOMIC DNA]</scope>
    <source>
        <strain evidence="5 6">CENA357</strain>
    </source>
</reference>
<dbReference type="InterPro" id="IPR050411">
    <property type="entry name" value="AlphaKG_dependent_hydroxylases"/>
</dbReference>
<gene>
    <name evidence="5" type="ORF">I8751_18165</name>
</gene>
<dbReference type="SUPFAM" id="SSF51197">
    <property type="entry name" value="Clavaminate synthase-like"/>
    <property type="match status" value="1"/>
</dbReference>
<evidence type="ECO:0000259" key="4">
    <source>
        <dbReference type="Pfam" id="PF02668"/>
    </source>
</evidence>
<protein>
    <submittedName>
        <fullName evidence="5">TauD/TfdA family dioxygenase</fullName>
    </submittedName>
</protein>
<evidence type="ECO:0000256" key="2">
    <source>
        <dbReference type="ARBA" id="ARBA00023002"/>
    </source>
</evidence>
<evidence type="ECO:0000256" key="3">
    <source>
        <dbReference type="ARBA" id="ARBA00023194"/>
    </source>
</evidence>
<dbReference type="GO" id="GO:0051213">
    <property type="term" value="F:dioxygenase activity"/>
    <property type="evidence" value="ECO:0007669"/>
    <property type="project" value="UniProtKB-KW"/>
</dbReference>
<dbReference type="EMBL" id="JAECZB010000067">
    <property type="protein sequence ID" value="MBH8554255.1"/>
    <property type="molecule type" value="Genomic_DNA"/>
</dbReference>
<dbReference type="Gene3D" id="3.60.130.10">
    <property type="entry name" value="Clavaminate synthase-like"/>
    <property type="match status" value="1"/>
</dbReference>
<dbReference type="Pfam" id="PF02668">
    <property type="entry name" value="TauD"/>
    <property type="match status" value="1"/>
</dbReference>
<dbReference type="GO" id="GO:0017000">
    <property type="term" value="P:antibiotic biosynthetic process"/>
    <property type="evidence" value="ECO:0007669"/>
    <property type="project" value="UniProtKB-KW"/>
</dbReference>
<dbReference type="PANTHER" id="PTHR10696:SF56">
    <property type="entry name" value="TAUD_TFDA-LIKE DOMAIN-CONTAINING PROTEIN"/>
    <property type="match status" value="1"/>
</dbReference>
<dbReference type="InterPro" id="IPR003819">
    <property type="entry name" value="TauD/TfdA-like"/>
</dbReference>
<comment type="cofactor">
    <cofactor evidence="1">
        <name>Fe(2+)</name>
        <dbReference type="ChEBI" id="CHEBI:29033"/>
    </cofactor>
</comment>
<dbReference type="AlphaFoldDB" id="A0A8J7L2I6"/>
<keyword evidence="3" id="KW-0045">Antibiotic biosynthesis</keyword>
<evidence type="ECO:0000313" key="5">
    <source>
        <dbReference type="EMBL" id="MBH8554255.1"/>
    </source>
</evidence>
<feature type="domain" description="TauD/TfdA-like" evidence="4">
    <location>
        <begin position="35"/>
        <end position="329"/>
    </location>
</feature>
<dbReference type="PANTHER" id="PTHR10696">
    <property type="entry name" value="GAMMA-BUTYROBETAINE HYDROXYLASE-RELATED"/>
    <property type="match status" value="1"/>
</dbReference>
<keyword evidence="6" id="KW-1185">Reference proteome</keyword>
<evidence type="ECO:0000313" key="6">
    <source>
        <dbReference type="Proteomes" id="UP000599391"/>
    </source>
</evidence>
<keyword evidence="5" id="KW-0223">Dioxygenase</keyword>
<organism evidence="5 6">
    <name type="scientific">Atlanticothrix silvestris CENA357</name>
    <dbReference type="NCBI Taxonomy" id="1725252"/>
    <lineage>
        <taxon>Bacteria</taxon>
        <taxon>Bacillati</taxon>
        <taxon>Cyanobacteriota</taxon>
        <taxon>Cyanophyceae</taxon>
        <taxon>Nostocales</taxon>
        <taxon>Nodulariaceae</taxon>
        <taxon>Atlanticothrix</taxon>
        <taxon>Atlanticothrix silvestris</taxon>
    </lineage>
</organism>
<sequence>MNIKSIKRKPIIVSSEKLIKTEFINEQKLPLVIQPAVDGIDLAAWIANNRQWLETQLFQYGGILFRNFNLINPEDFQVCIQAISSELIEYSYRSTPRSQVSGKIYTSTEYPPAESIPLHNEMAYSSSWPMKIGFFCVEVAEKGGETPIADSRKIWQRIPPKIKEEFIEKKVMYVRNYGQGLDLDWETVFQTNQKSEVENYCRNVGIEFAWLADGNQLRTRQVCQAVAIHPQTGDMVWFNQAHLFHVSSLKTEVRESLLAIVKTEDLPRNAYYGDGSEIANSVLAEINEIYWQEAVMFPWQAGDILMLDNMLTAHGRQPFVGSRQVLVGMAEPYSLD</sequence>
<evidence type="ECO:0000256" key="1">
    <source>
        <dbReference type="ARBA" id="ARBA00001954"/>
    </source>
</evidence>